<evidence type="ECO:0000313" key="2">
    <source>
        <dbReference type="Proteomes" id="UP000007718"/>
    </source>
</evidence>
<accession>F0RQ73</accession>
<dbReference type="Pfam" id="PF09652">
    <property type="entry name" value="Cas_VVA1548"/>
    <property type="match status" value="1"/>
</dbReference>
<protein>
    <submittedName>
        <fullName evidence="1">Uncharacterized protein</fullName>
    </submittedName>
</protein>
<reference evidence="2" key="1">
    <citation type="submission" date="2011-02" db="EMBL/GenBank/DDBJ databases">
        <title>The complete sequence of plasmid2 of Deinococcus proteolyticus DSM 20540.</title>
        <authorList>
            <consortium name="US DOE Joint Genome Institute (JGI-PGF)"/>
            <person name="Lucas S."/>
            <person name="Copeland A."/>
            <person name="Lapidus A."/>
            <person name="Bruce D."/>
            <person name="Goodwin L."/>
            <person name="Pitluck S."/>
            <person name="Kyrpides N."/>
            <person name="Mavromatis K."/>
            <person name="Pagani I."/>
            <person name="Ivanova N."/>
            <person name="Ovchinnikova G."/>
            <person name="Zeytun A."/>
            <person name="Detter J.C."/>
            <person name="Han C."/>
            <person name="Land M."/>
            <person name="Hauser L."/>
            <person name="Markowitz V."/>
            <person name="Cheng J.-F."/>
            <person name="Hugenholtz P."/>
            <person name="Woyke T."/>
            <person name="Wu D."/>
            <person name="Pukall R."/>
            <person name="Steenblock K."/>
            <person name="Brambilla E."/>
            <person name="Klenk H.-P."/>
            <person name="Eisen J.A."/>
        </authorList>
    </citation>
    <scope>NUCLEOTIDE SEQUENCE [LARGE SCALE GENOMIC DNA]</scope>
    <source>
        <strain evidence="2">ATCC 35074 / DSM 20540 / JCM 6276 / NBRC 101906 / NCIMB 13154 / VKM Ac-1939 / CCM 2703 / MRP</strain>
        <plasmid evidence="2">Plasmid pDEIPR02</plasmid>
    </source>
</reference>
<proteinExistence type="predicted"/>
<dbReference type="HOGENOM" id="CLU_2381421_0_0_0"/>
<evidence type="ECO:0000313" key="1">
    <source>
        <dbReference type="EMBL" id="ADY27432.1"/>
    </source>
</evidence>
<dbReference type="InterPro" id="IPR013443">
    <property type="entry name" value="CRISPR-assoc_prot_Csx16"/>
</dbReference>
<reference evidence="1 2" key="2">
    <citation type="journal article" date="2012" name="Stand. Genomic Sci.">
        <title>Complete genome sequence of the orange-red pigmented, radioresistant Deinococcus proteolyticus type strain (MRP(T)).</title>
        <authorList>
            <person name="Copeland A."/>
            <person name="Zeytun A."/>
            <person name="Yassawong M."/>
            <person name="Nolan M."/>
            <person name="Lucas S."/>
            <person name="Hammon N."/>
            <person name="Deshpande S."/>
            <person name="Cheng J.F."/>
            <person name="Han C."/>
            <person name="Tapia R."/>
            <person name="Goodwin L.A."/>
            <person name="Pitluck S."/>
            <person name="Mavromatis K."/>
            <person name="Liolios K."/>
            <person name="Pagani I."/>
            <person name="Ivanova N."/>
            <person name="Mikhailova N."/>
            <person name="Pati A."/>
            <person name="Chen A."/>
            <person name="Palaniappan K."/>
            <person name="Land M."/>
            <person name="Hauser L."/>
            <person name="Jeffries C.D."/>
            <person name="Brambilla E.M."/>
            <person name="Rohde M."/>
            <person name="Sikorski J."/>
            <person name="Pukall R."/>
            <person name="Goker M."/>
            <person name="Detter J.C."/>
            <person name="Woyke T."/>
            <person name="Bristow J."/>
            <person name="Eisen J.A."/>
            <person name="Markowitz V."/>
            <person name="Hugenholtz P."/>
            <person name="Kyrpides N.C."/>
            <person name="Klenk H.P."/>
            <person name="Lapidus A."/>
        </authorList>
    </citation>
    <scope>NUCLEOTIDE SEQUENCE [LARGE SCALE GENOMIC DNA]</scope>
    <source>
        <strain evidence="2">ATCC 35074 / DSM 20540 / JCM 6276 / NBRC 101906 / NCIMB 13154 / VKM Ac-1939 / CCM 2703 / MRP</strain>
        <plasmid evidence="2">Plasmid pDEIPR02</plasmid>
    </source>
</reference>
<gene>
    <name evidence="1" type="ordered locus">Deipr_2307</name>
</gene>
<dbReference type="EMBL" id="CP002538">
    <property type="protein sequence ID" value="ADY27432.1"/>
    <property type="molecule type" value="Genomic_DNA"/>
</dbReference>
<dbReference type="AlphaFoldDB" id="F0RQ73"/>
<name>F0RQ73_DEIPM</name>
<organism evidence="1 2">
    <name type="scientific">Deinococcus proteolyticus (strain ATCC 35074 / DSM 20540 / JCM 6276 / NBRC 101906 / NCIMB 13154 / VKM Ac-1939 / CCM 2703 / MRP)</name>
    <dbReference type="NCBI Taxonomy" id="693977"/>
    <lineage>
        <taxon>Bacteria</taxon>
        <taxon>Thermotogati</taxon>
        <taxon>Deinococcota</taxon>
        <taxon>Deinococci</taxon>
        <taxon>Deinococcales</taxon>
        <taxon>Deinococcaceae</taxon>
        <taxon>Deinococcus</taxon>
    </lineage>
</organism>
<dbReference type="Proteomes" id="UP000007718">
    <property type="component" value="Plasmid pDEIPR02"/>
</dbReference>
<dbReference type="KEGG" id="dpt:Deipr_2307"/>
<dbReference type="RefSeq" id="WP_013615786.1">
    <property type="nucleotide sequence ID" value="NC_015162.1"/>
</dbReference>
<keyword evidence="2" id="KW-1185">Reference proteome</keyword>
<sequence length="94" mass="10544">MEKIVITRHQGLLEFLREEGLLDGSERVQAHASEEDVRGKHVIGVLPLHLAALAAQVTVVEMGHLPASERGRELSAEETRRWHSGIRTFRVTEV</sequence>
<geneLocation type="plasmid" evidence="1 2">
    <name>pDEIPR02</name>
</geneLocation>
<keyword evidence="1" id="KW-0614">Plasmid</keyword>